<feature type="compositionally biased region" description="Basic and acidic residues" evidence="4">
    <location>
        <begin position="742"/>
        <end position="760"/>
    </location>
</feature>
<evidence type="ECO:0000256" key="1">
    <source>
        <dbReference type="ARBA" id="ARBA00004613"/>
    </source>
</evidence>
<dbReference type="PANTHER" id="PTHR32305:SF15">
    <property type="entry name" value="PROTEIN RHSA-RELATED"/>
    <property type="match status" value="1"/>
</dbReference>
<dbReference type="PANTHER" id="PTHR32305">
    <property type="match status" value="1"/>
</dbReference>
<dbReference type="SUPFAM" id="SSF69255">
    <property type="entry name" value="gp5 N-terminal domain-like"/>
    <property type="match status" value="1"/>
</dbReference>
<dbReference type="GO" id="GO:0005576">
    <property type="term" value="C:extracellular region"/>
    <property type="evidence" value="ECO:0007669"/>
    <property type="project" value="UniProtKB-SubCell"/>
</dbReference>
<dbReference type="Pfam" id="PF22178">
    <property type="entry name" value="Gp5_trimer_C"/>
    <property type="match status" value="1"/>
</dbReference>
<dbReference type="Pfam" id="PF21527">
    <property type="entry name" value="Stv"/>
    <property type="match status" value="1"/>
</dbReference>
<dbReference type="Gene3D" id="2.30.110.50">
    <property type="match status" value="1"/>
</dbReference>
<evidence type="ECO:0000313" key="9">
    <source>
        <dbReference type="Proteomes" id="UP000242849"/>
    </source>
</evidence>
<dbReference type="InterPro" id="IPR037026">
    <property type="entry name" value="Vgr_OB-fold_dom_sf"/>
</dbReference>
<dbReference type="Proteomes" id="UP000242849">
    <property type="component" value="Unassembled WGS sequence"/>
</dbReference>
<evidence type="ECO:0000256" key="4">
    <source>
        <dbReference type="SAM" id="MobiDB-lite"/>
    </source>
</evidence>
<dbReference type="AlphaFoldDB" id="A0A1H4XF09"/>
<dbReference type="Gene3D" id="4.10.220.110">
    <property type="match status" value="1"/>
</dbReference>
<evidence type="ECO:0000313" key="8">
    <source>
        <dbReference type="EMBL" id="SED03750.1"/>
    </source>
</evidence>
<name>A0A1H4XF09_PSEAG</name>
<dbReference type="Gene3D" id="2.40.50.230">
    <property type="entry name" value="Gp5 N-terminal domain"/>
    <property type="match status" value="1"/>
</dbReference>
<dbReference type="InterPro" id="IPR049002">
    <property type="entry name" value="Stv"/>
</dbReference>
<keyword evidence="3" id="KW-0964">Secreted</keyword>
<feature type="domain" description="Putative adhesin Stv" evidence="6">
    <location>
        <begin position="29"/>
        <end position="157"/>
    </location>
</feature>
<proteinExistence type="inferred from homology"/>
<evidence type="ECO:0000259" key="5">
    <source>
        <dbReference type="Pfam" id="PF04717"/>
    </source>
</evidence>
<dbReference type="STRING" id="53406.SAMN05421553_1910"/>
<feature type="domain" description="Gp5/Type VI secretion system Vgr C-terminal trimerisation" evidence="7">
    <location>
        <begin position="677"/>
        <end position="782"/>
    </location>
</feature>
<dbReference type="InterPro" id="IPR017847">
    <property type="entry name" value="T6SS_RhsGE_Vgr_subset"/>
</dbReference>
<dbReference type="Gene3D" id="3.55.50.10">
    <property type="entry name" value="Baseplate protein-like domains"/>
    <property type="match status" value="1"/>
</dbReference>
<dbReference type="Pfam" id="PF05954">
    <property type="entry name" value="Phage_GPD"/>
    <property type="match status" value="1"/>
</dbReference>
<organism evidence="8 9">
    <name type="scientific">Pseudomonas anguilliseptica</name>
    <dbReference type="NCBI Taxonomy" id="53406"/>
    <lineage>
        <taxon>Bacteria</taxon>
        <taxon>Pseudomonadati</taxon>
        <taxon>Pseudomonadota</taxon>
        <taxon>Gammaproteobacteria</taxon>
        <taxon>Pseudomonadales</taxon>
        <taxon>Pseudomonadaceae</taxon>
        <taxon>Pseudomonas</taxon>
    </lineage>
</organism>
<dbReference type="InterPro" id="IPR054030">
    <property type="entry name" value="Gp5_Vgr_C"/>
</dbReference>
<feature type="region of interest" description="Disordered" evidence="4">
    <location>
        <begin position="742"/>
        <end position="764"/>
    </location>
</feature>
<sequence>MKPTPANATALGEHFYLFQKSSGQPSKKLIITSHGAYMPGMHLNVPANTSLVFYGPDGKTLQDPRLGKVMRGEIAPHEQKGPGESTRNYLVSKYSYDQYSSIAYGAKLEGVDILTVRNRKTPTLLLQNSTIALSDVFSELSKHGLQYDEIHCVFCRNFLFHPKPATHIAPAATTQPPAEAVTANARSSAVSASAVVRALTGNAANLATSLAPNRFTLAIDGLGHDLQVLEFKGREAISQPFAFELELISERPDLDLESLLHQPAFLEFTADGGGIHGLVYRVAQGDSGHRLTRYHITLRPQLAYLAHRINQRIFQHLTVEKIISQVLEEHGIQSNAYKFEFGQTVYPEREYCVQYDESDLHFIQRLCEEEGIHYHFQHSEQGHVLVFGDDQTVFPKLAPTAYQQDTGLVADEPVVKRFALRLETRTSRVTRRDYDFEKPKLLMEAAFTSEFSPDLEDYDYPGRFVERERGKHLAKRNLERHRSDYELAQGESDQPLLLSGHYLNLSDHPRSDWNQLWLLTEIHHEGKQPQVLEESVTSDTQASDGFQQGYRNRFSATPWDVLHRPALKHAKPKVLGSQTVVVTGPAGEEIHCDQYGRVKVQFHWDREGQANDTTSCWLRVSSSWAGDRYGAIAIPRIGMEVLVTFLEGDPDQPLVTGCLYHAAHVVPYELPANKTRSLFKTLSSPGGGGYNELRIEDKKGAEQIYLHAQRDWDENIEHDQKIRVGNERHDTVEANSYSEFQAEEHRTTHADRKVETRSNDHLTVGQKQHVKVGTGQFVEAGNEIHYYAGSKVVIDAGMELTASGGGSFLKLDPSGVTLSGATIKINSGGAPGVGTGIGIVLPIIPGAADADKAGEKPQLALANVQLQMARKARQIGASRCPICEACRDGICDTGLRA</sequence>
<dbReference type="SUPFAM" id="SSF69279">
    <property type="entry name" value="Phage tail proteins"/>
    <property type="match status" value="2"/>
</dbReference>
<protein>
    <submittedName>
        <fullName evidence="8">Type VI secretion system secreted protein VgrG</fullName>
    </submittedName>
</protein>
<dbReference type="InterPro" id="IPR050708">
    <property type="entry name" value="T6SS_VgrG/RHS"/>
</dbReference>
<evidence type="ECO:0000259" key="7">
    <source>
        <dbReference type="Pfam" id="PF22178"/>
    </source>
</evidence>
<comment type="similarity">
    <text evidence="2">Belongs to the VgrG protein family.</text>
</comment>
<comment type="subcellular location">
    <subcellularLocation>
        <location evidence="1">Secreted</location>
    </subcellularLocation>
</comment>
<dbReference type="EMBL" id="FNSC01000001">
    <property type="protein sequence ID" value="SED03750.1"/>
    <property type="molecule type" value="Genomic_DNA"/>
</dbReference>
<evidence type="ECO:0000259" key="6">
    <source>
        <dbReference type="Pfam" id="PF21527"/>
    </source>
</evidence>
<evidence type="ECO:0000256" key="2">
    <source>
        <dbReference type="ARBA" id="ARBA00005558"/>
    </source>
</evidence>
<dbReference type="Pfam" id="PF04717">
    <property type="entry name" value="Phage_base_V"/>
    <property type="match status" value="1"/>
</dbReference>
<accession>A0A1H4XF09</accession>
<dbReference type="InterPro" id="IPR006533">
    <property type="entry name" value="T6SS_Vgr_RhsGE"/>
</dbReference>
<reference evidence="9" key="1">
    <citation type="submission" date="2016-10" db="EMBL/GenBank/DDBJ databases">
        <authorList>
            <person name="Varghese N."/>
            <person name="Submissions S."/>
        </authorList>
    </citation>
    <scope>NUCLEOTIDE SEQUENCE [LARGE SCALE GENOMIC DNA]</scope>
    <source>
        <strain evidence="9">DSM 12111</strain>
    </source>
</reference>
<dbReference type="NCBIfam" id="TIGR03361">
    <property type="entry name" value="VI_Rhs_Vgr"/>
    <property type="match status" value="1"/>
</dbReference>
<feature type="domain" description="Gp5/Type VI secretion system Vgr protein OB-fold" evidence="5">
    <location>
        <begin position="593"/>
        <end position="660"/>
    </location>
</feature>
<gene>
    <name evidence="8" type="ORF">SAMN05421553_1910</name>
</gene>
<dbReference type="SUPFAM" id="SSF69349">
    <property type="entry name" value="Phage fibre proteins"/>
    <property type="match status" value="1"/>
</dbReference>
<keyword evidence="9" id="KW-1185">Reference proteome</keyword>
<dbReference type="InterPro" id="IPR006531">
    <property type="entry name" value="Gp5/Vgr_OB"/>
</dbReference>
<evidence type="ECO:0000256" key="3">
    <source>
        <dbReference type="ARBA" id="ARBA00022525"/>
    </source>
</evidence>
<dbReference type="NCBIfam" id="TIGR01646">
    <property type="entry name" value="vgr_GE"/>
    <property type="match status" value="1"/>
</dbReference>